<keyword evidence="1" id="KW-0677">Repeat</keyword>
<protein>
    <recommendedName>
        <fullName evidence="3">SLH domain-containing protein</fullName>
    </recommendedName>
</protein>
<feature type="chain" id="PRO_5031540389" description="SLH domain-containing protein" evidence="2">
    <location>
        <begin position="28"/>
        <end position="513"/>
    </location>
</feature>
<name>A0A7X2TM00_9FIRM</name>
<evidence type="ECO:0000256" key="1">
    <source>
        <dbReference type="ARBA" id="ARBA00022737"/>
    </source>
</evidence>
<dbReference type="PANTHER" id="PTHR46333:SF2">
    <property type="entry name" value="CYTOKINESIS PROTEIN 3"/>
    <property type="match status" value="1"/>
</dbReference>
<evidence type="ECO:0000313" key="4">
    <source>
        <dbReference type="EMBL" id="MST67194.1"/>
    </source>
</evidence>
<dbReference type="EMBL" id="VUMS01000019">
    <property type="protein sequence ID" value="MST67194.1"/>
    <property type="molecule type" value="Genomic_DNA"/>
</dbReference>
<dbReference type="Pfam" id="PF00395">
    <property type="entry name" value="SLH"/>
    <property type="match status" value="3"/>
</dbReference>
<reference evidence="4 5" key="1">
    <citation type="submission" date="2019-08" db="EMBL/GenBank/DDBJ databases">
        <title>In-depth cultivation of the pig gut microbiome towards novel bacterial diversity and tailored functional studies.</title>
        <authorList>
            <person name="Wylensek D."/>
            <person name="Hitch T.C.A."/>
            <person name="Clavel T."/>
        </authorList>
    </citation>
    <scope>NUCLEOTIDE SEQUENCE [LARGE SCALE GENOMIC DNA]</scope>
    <source>
        <strain evidence="4 5">BSM-380-WT-5A</strain>
    </source>
</reference>
<evidence type="ECO:0000313" key="5">
    <source>
        <dbReference type="Proteomes" id="UP000440513"/>
    </source>
</evidence>
<dbReference type="InterPro" id="IPR002931">
    <property type="entry name" value="Transglutaminase-like"/>
</dbReference>
<dbReference type="AlphaFoldDB" id="A0A7X2TM00"/>
<dbReference type="Gene3D" id="3.10.620.30">
    <property type="match status" value="1"/>
</dbReference>
<dbReference type="SUPFAM" id="SSF54001">
    <property type="entry name" value="Cysteine proteinases"/>
    <property type="match status" value="1"/>
</dbReference>
<dbReference type="PANTHER" id="PTHR46333">
    <property type="entry name" value="CYTOKINESIS PROTEIN 3"/>
    <property type="match status" value="1"/>
</dbReference>
<dbReference type="GO" id="GO:0005737">
    <property type="term" value="C:cytoplasm"/>
    <property type="evidence" value="ECO:0007669"/>
    <property type="project" value="TreeGrafter"/>
</dbReference>
<evidence type="ECO:0000256" key="2">
    <source>
        <dbReference type="SAM" id="SignalP"/>
    </source>
</evidence>
<feature type="signal peptide" evidence="2">
    <location>
        <begin position="1"/>
        <end position="27"/>
    </location>
</feature>
<comment type="caution">
    <text evidence="4">The sequence shown here is derived from an EMBL/GenBank/DDBJ whole genome shotgun (WGS) entry which is preliminary data.</text>
</comment>
<proteinExistence type="predicted"/>
<dbReference type="InterPro" id="IPR038765">
    <property type="entry name" value="Papain-like_cys_pep_sf"/>
</dbReference>
<keyword evidence="5" id="KW-1185">Reference proteome</keyword>
<dbReference type="Proteomes" id="UP000440513">
    <property type="component" value="Unassembled WGS sequence"/>
</dbReference>
<evidence type="ECO:0000259" key="3">
    <source>
        <dbReference type="PROSITE" id="PS51272"/>
    </source>
</evidence>
<dbReference type="Pfam" id="PF01841">
    <property type="entry name" value="Transglut_core"/>
    <property type="match status" value="1"/>
</dbReference>
<sequence>MKTLKNFFAVLMTSVFLLSAWTCPAMANETETAPAASETINLTEHYINPLYEEVIDVSDLNIPSENSISAYEATEYYDSVSEAGADFRLQMKQRLETIEVGLLTDDAETDTLKSLCKSIASEALIHTGDPTEGDYLFWQYGGWHCNMTGYSENDLYYITFTYTMTYYTTAEQEDELNVVLADVMNGLSLDNKTDYEKMKSIYTYICDNVTYDYDNLNDDDYTLKYTAYAALINKTAVCQGYAVLLYRMALETGIDARVIAGEGNGGAHGWNIARMDDYYYNLDATWDAGETTYDYFLRCEDNFTGHVRYDDYATEEFYNSYPMGTEDYQPSKDNPPTENPFTDVNENDYYYDAVLWAYQNGIVNGIDEAHFGPSRPCTRAQSTAFLWRANNEPEPVTTENPFEDVDPSDYYYKAVLWAYKNGITTGKDEIHFQPGNTVTRKEFVTFLWRSAGEPEPEMTENPFVDVPDGQYYTKAVLWAYENEITKGKDETHFQPNNQCIRAQVVSFLYRFFN</sequence>
<dbReference type="RefSeq" id="WP_154432637.1">
    <property type="nucleotide sequence ID" value="NZ_VUMS01000019.1"/>
</dbReference>
<gene>
    <name evidence="4" type="ORF">FYJ57_10800</name>
</gene>
<accession>A0A7X2TM00</accession>
<feature type="domain" description="SLH" evidence="3">
    <location>
        <begin position="459"/>
        <end position="513"/>
    </location>
</feature>
<dbReference type="PROSITE" id="PS51272">
    <property type="entry name" value="SLH"/>
    <property type="match status" value="3"/>
</dbReference>
<dbReference type="InterPro" id="IPR001119">
    <property type="entry name" value="SLH_dom"/>
</dbReference>
<organism evidence="4 5">
    <name type="scientific">Oliverpabstia intestinalis</name>
    <dbReference type="NCBI Taxonomy" id="2606633"/>
    <lineage>
        <taxon>Bacteria</taxon>
        <taxon>Bacillati</taxon>
        <taxon>Bacillota</taxon>
        <taxon>Clostridia</taxon>
        <taxon>Lachnospirales</taxon>
        <taxon>Lachnospiraceae</taxon>
        <taxon>Oliverpabstia</taxon>
    </lineage>
</organism>
<feature type="domain" description="SLH" evidence="3">
    <location>
        <begin position="337"/>
        <end position="400"/>
    </location>
</feature>
<feature type="domain" description="SLH" evidence="3">
    <location>
        <begin position="401"/>
        <end position="458"/>
    </location>
</feature>
<dbReference type="SMART" id="SM00460">
    <property type="entry name" value="TGc"/>
    <property type="match status" value="1"/>
</dbReference>
<keyword evidence="2" id="KW-0732">Signal</keyword>
<dbReference type="InterPro" id="IPR052557">
    <property type="entry name" value="CAP/Cytokinesis_protein"/>
</dbReference>